<dbReference type="EMBL" id="QHGZ01000135">
    <property type="protein sequence ID" value="RDY82531.1"/>
    <property type="molecule type" value="Genomic_DNA"/>
</dbReference>
<comment type="caution">
    <text evidence="1">The sequence shown here is derived from an EMBL/GenBank/DDBJ whole genome shotgun (WGS) entry which is preliminary data.</text>
</comment>
<evidence type="ECO:0000313" key="1">
    <source>
        <dbReference type="EMBL" id="RDY82531.1"/>
    </source>
</evidence>
<evidence type="ECO:0000313" key="2">
    <source>
        <dbReference type="Proteomes" id="UP000256718"/>
    </source>
</evidence>
<dbReference type="Proteomes" id="UP000256718">
    <property type="component" value="Unassembled WGS sequence"/>
</dbReference>
<proteinExistence type="predicted"/>
<reference evidence="1 2" key="1">
    <citation type="journal article" date="2018" name="Emerg. Microbes Infect.">
        <title>Phenotypic and molecular analysis of nontypeable Group B streptococci: identification of cps2a and hybrid cps2a/cps5 Group B streptococcal capsule gene clusters.</title>
        <authorList>
            <person name="Alhhazmi A."/>
            <person name="Tyrrell G.J."/>
        </authorList>
    </citation>
    <scope>NUCLEOTIDE SEQUENCE [LARGE SCALE GENOMIC DNA]</scope>
    <source>
        <strain evidence="1 2">PLGBS17</strain>
    </source>
</reference>
<accession>A0A3A6PRA1</accession>
<sequence>MAGNNNTDTHSCSSSLKNFFVDIKKNNLLPIVKLAILFHFNEIIEQIYFKTFSEKNQYYF</sequence>
<protein>
    <submittedName>
        <fullName evidence="1">Uncharacterized protein</fullName>
    </submittedName>
</protein>
<gene>
    <name evidence="1" type="ORF">C4618_05275</name>
</gene>
<organism evidence="1 2">
    <name type="scientific">Streptococcus agalactiae</name>
    <dbReference type="NCBI Taxonomy" id="1311"/>
    <lineage>
        <taxon>Bacteria</taxon>
        <taxon>Bacillati</taxon>
        <taxon>Bacillota</taxon>
        <taxon>Bacilli</taxon>
        <taxon>Lactobacillales</taxon>
        <taxon>Streptococcaceae</taxon>
        <taxon>Streptococcus</taxon>
    </lineage>
</organism>
<dbReference type="AlphaFoldDB" id="A0A3A6PRA1"/>
<name>A0A3A6PRA1_STRAG</name>